<comment type="similarity">
    <text evidence="3">Belongs to the RLP family.</text>
</comment>
<keyword evidence="17" id="KW-1185">Reference proteome</keyword>
<dbReference type="SUPFAM" id="SSF52058">
    <property type="entry name" value="L domain-like"/>
    <property type="match status" value="1"/>
</dbReference>
<evidence type="ECO:0000313" key="17">
    <source>
        <dbReference type="Proteomes" id="UP000886595"/>
    </source>
</evidence>
<dbReference type="SMART" id="SM00365">
    <property type="entry name" value="LRR_SD22"/>
    <property type="match status" value="5"/>
</dbReference>
<dbReference type="InterPro" id="IPR055414">
    <property type="entry name" value="LRR_R13L4/SHOC2-like"/>
</dbReference>
<dbReference type="EMBL" id="JAAMPC010000004">
    <property type="protein sequence ID" value="KAG2318024.1"/>
    <property type="molecule type" value="Genomic_DNA"/>
</dbReference>
<evidence type="ECO:0000256" key="3">
    <source>
        <dbReference type="ARBA" id="ARBA00009592"/>
    </source>
</evidence>
<dbReference type="OrthoDB" id="1112074at2759"/>
<dbReference type="PRINTS" id="PR00019">
    <property type="entry name" value="LEURICHRPT"/>
</dbReference>
<gene>
    <name evidence="16" type="ORF">Bca52824_021146</name>
</gene>
<evidence type="ECO:0000256" key="6">
    <source>
        <dbReference type="ARBA" id="ARBA00022692"/>
    </source>
</evidence>
<dbReference type="PROSITE" id="PS51257">
    <property type="entry name" value="PROKAR_LIPOPROTEIN"/>
    <property type="match status" value="1"/>
</dbReference>
<evidence type="ECO:0008006" key="18">
    <source>
        <dbReference type="Google" id="ProtNLM"/>
    </source>
</evidence>
<keyword evidence="6 12" id="KW-0812">Transmembrane</keyword>
<proteinExistence type="inferred from homology"/>
<evidence type="ECO:0000256" key="12">
    <source>
        <dbReference type="SAM" id="Phobius"/>
    </source>
</evidence>
<dbReference type="Proteomes" id="UP000886595">
    <property type="component" value="Unassembled WGS sequence"/>
</dbReference>
<dbReference type="InterPro" id="IPR003591">
    <property type="entry name" value="Leu-rich_rpt_typical-subtyp"/>
</dbReference>
<evidence type="ECO:0000256" key="2">
    <source>
        <dbReference type="ARBA" id="ARBA00004236"/>
    </source>
</evidence>
<keyword evidence="11" id="KW-0325">Glycoprotein</keyword>
<comment type="caution">
    <text evidence="16">The sequence shown here is derived from an EMBL/GenBank/DDBJ whole genome shotgun (WGS) entry which is preliminary data.</text>
</comment>
<feature type="domain" description="Leucine-rich repeat-containing N-terminal plant-type" evidence="14">
    <location>
        <begin position="39"/>
        <end position="89"/>
    </location>
</feature>
<evidence type="ECO:0000259" key="14">
    <source>
        <dbReference type="Pfam" id="PF08263"/>
    </source>
</evidence>
<name>A0A8X8AZ76_BRACI</name>
<dbReference type="FunFam" id="3.80.10.10:FF:000095">
    <property type="entry name" value="LRR receptor-like serine/threonine-protein kinase GSO1"/>
    <property type="match status" value="1"/>
</dbReference>
<comment type="subcellular location">
    <subcellularLocation>
        <location evidence="2">Cell membrane</location>
    </subcellularLocation>
    <subcellularLocation>
        <location evidence="1">Membrane</location>
        <topology evidence="1">Single-pass membrane protein</topology>
    </subcellularLocation>
</comment>
<evidence type="ECO:0000256" key="11">
    <source>
        <dbReference type="ARBA" id="ARBA00023180"/>
    </source>
</evidence>
<dbReference type="Pfam" id="PF00560">
    <property type="entry name" value="LRR_1"/>
    <property type="match status" value="6"/>
</dbReference>
<dbReference type="SMART" id="SM00369">
    <property type="entry name" value="LRR_TYP"/>
    <property type="match status" value="8"/>
</dbReference>
<evidence type="ECO:0000313" key="16">
    <source>
        <dbReference type="EMBL" id="KAG2318024.1"/>
    </source>
</evidence>
<dbReference type="SUPFAM" id="SSF52047">
    <property type="entry name" value="RNI-like"/>
    <property type="match status" value="1"/>
</dbReference>
<dbReference type="PANTHER" id="PTHR48065">
    <property type="entry name" value="OS10G0469600 PROTEIN"/>
    <property type="match status" value="1"/>
</dbReference>
<sequence>MKGFHKLTSTISLTLSILFLFGCNYEDVSAVPTTHLCRPDQRDALLQFKNEFEVLNSSVIYNRCINPLGNIESWMNNSDCCTWDGITCNPKSGEVIELDFQCSYLGGRFHPNSSLQNLHSLTTLDLSQNYFSGQIPSSIGNLSLLTYLDLSFNQISGQIPSWIGNLYNLTYLDLSENNIFGEIPSSFGNLNHLTSLSVGRNKLTGSLPITLLNLTKLSYLELNFNHFTGTIPPNITSLSNLTKFYASYNAFTGTLSLCNIPSMDTVVLSDNQFNGILEFGNISSPPKLRVLDVGNNNFRGPISGTISKLTNLVDFDLSHYNTQGPVDFGIFSHLKWLEYLGLSHLNTTTTIDLYDFLSYFKRLDALDLSGNHVSATNTIPVSDPPLLNWLHLSGCGIAKFPEKLVKTQHIGNLDLSNNKIKGKVPGWLWTLPKLVYLNLSNNTFTSFENSTEHGPKHRASMMYLLASNNNFTGKIPSLICDLDFLYTLDLSNNNFSGLIPRCLGNLKGSLLDLNLRQNRFHGGIPENIFEYLRTLDVGHNQLTGKLPRSLLKILVLRSNAFHGPIHHTSFPKLQIIDISHNHFNGALPSDYFVKWSAMSSLGTVDDQPGEMYMGDPYYQDSLVLMNKGLGMELVRILKIFRALDFSGNRFEGEIPRSIGLLKELVVLNLSNNAFTGHIPSSLGNLTALESLDVSKNQLSGEIPQELGSLSFLSYMNFSHNKLTGLVPGGTQFRRLNCSSFDGNIGLFGPSLEEICRDIHMPRPYETPESEEEVLSWIAAVIGVVPGIAFGWVIGYILFSYKPEWFINPFVRSKHRRSSTRTH</sequence>
<feature type="domain" description="Disease resistance R13L4/SHOC-2-like LRR" evidence="15">
    <location>
        <begin position="113"/>
        <end position="369"/>
    </location>
</feature>
<evidence type="ECO:0000256" key="10">
    <source>
        <dbReference type="ARBA" id="ARBA00023136"/>
    </source>
</evidence>
<evidence type="ECO:0000256" key="1">
    <source>
        <dbReference type="ARBA" id="ARBA00004167"/>
    </source>
</evidence>
<keyword evidence="4" id="KW-1003">Cell membrane</keyword>
<evidence type="ECO:0000259" key="15">
    <source>
        <dbReference type="Pfam" id="PF23598"/>
    </source>
</evidence>
<dbReference type="Gene3D" id="3.80.10.10">
    <property type="entry name" value="Ribonuclease Inhibitor"/>
    <property type="match status" value="2"/>
</dbReference>
<feature type="chain" id="PRO_5036464518" description="Leucine-rich repeat-containing N-terminal plant-type domain-containing protein" evidence="13">
    <location>
        <begin position="31"/>
        <end position="822"/>
    </location>
</feature>
<dbReference type="Pfam" id="PF23598">
    <property type="entry name" value="LRR_14"/>
    <property type="match status" value="1"/>
</dbReference>
<feature type="signal peptide" evidence="13">
    <location>
        <begin position="1"/>
        <end position="30"/>
    </location>
</feature>
<evidence type="ECO:0000256" key="9">
    <source>
        <dbReference type="ARBA" id="ARBA00022989"/>
    </source>
</evidence>
<dbReference type="InterPro" id="IPR013210">
    <property type="entry name" value="LRR_N_plant-typ"/>
</dbReference>
<evidence type="ECO:0000256" key="4">
    <source>
        <dbReference type="ARBA" id="ARBA00022475"/>
    </source>
</evidence>
<keyword evidence="10 12" id="KW-0472">Membrane</keyword>
<evidence type="ECO:0000256" key="13">
    <source>
        <dbReference type="SAM" id="SignalP"/>
    </source>
</evidence>
<feature type="transmembrane region" description="Helical" evidence="12">
    <location>
        <begin position="773"/>
        <end position="798"/>
    </location>
</feature>
<accession>A0A8X8AZ76</accession>
<dbReference type="InterPro" id="IPR001611">
    <property type="entry name" value="Leu-rich_rpt"/>
</dbReference>
<dbReference type="GO" id="GO:0005886">
    <property type="term" value="C:plasma membrane"/>
    <property type="evidence" value="ECO:0007669"/>
    <property type="project" value="UniProtKB-SubCell"/>
</dbReference>
<evidence type="ECO:0000256" key="5">
    <source>
        <dbReference type="ARBA" id="ARBA00022614"/>
    </source>
</evidence>
<dbReference type="Pfam" id="PF13855">
    <property type="entry name" value="LRR_8"/>
    <property type="match status" value="1"/>
</dbReference>
<dbReference type="AlphaFoldDB" id="A0A8X8AZ76"/>
<organism evidence="16 17">
    <name type="scientific">Brassica carinata</name>
    <name type="common">Ethiopian mustard</name>
    <name type="synonym">Abyssinian cabbage</name>
    <dbReference type="NCBI Taxonomy" id="52824"/>
    <lineage>
        <taxon>Eukaryota</taxon>
        <taxon>Viridiplantae</taxon>
        <taxon>Streptophyta</taxon>
        <taxon>Embryophyta</taxon>
        <taxon>Tracheophyta</taxon>
        <taxon>Spermatophyta</taxon>
        <taxon>Magnoliopsida</taxon>
        <taxon>eudicotyledons</taxon>
        <taxon>Gunneridae</taxon>
        <taxon>Pentapetalae</taxon>
        <taxon>rosids</taxon>
        <taxon>malvids</taxon>
        <taxon>Brassicales</taxon>
        <taxon>Brassicaceae</taxon>
        <taxon>Brassiceae</taxon>
        <taxon>Brassica</taxon>
    </lineage>
</organism>
<keyword evidence="9 12" id="KW-1133">Transmembrane helix</keyword>
<dbReference type="InterPro" id="IPR032675">
    <property type="entry name" value="LRR_dom_sf"/>
</dbReference>
<evidence type="ECO:0000256" key="7">
    <source>
        <dbReference type="ARBA" id="ARBA00022729"/>
    </source>
</evidence>
<reference evidence="16 17" key="1">
    <citation type="submission" date="2020-02" db="EMBL/GenBank/DDBJ databases">
        <authorList>
            <person name="Ma Q."/>
            <person name="Huang Y."/>
            <person name="Song X."/>
            <person name="Pei D."/>
        </authorList>
    </citation>
    <scope>NUCLEOTIDE SEQUENCE [LARGE SCALE GENOMIC DNA]</scope>
    <source>
        <strain evidence="16">Sxm20200214</strain>
        <tissue evidence="16">Leaf</tissue>
    </source>
</reference>
<keyword evidence="7 13" id="KW-0732">Signal</keyword>
<dbReference type="FunFam" id="3.80.10.10:FF:000213">
    <property type="entry name" value="Tyrosine-sulfated glycopeptide receptor 1"/>
    <property type="match status" value="1"/>
</dbReference>
<dbReference type="PANTHER" id="PTHR48065:SF5">
    <property type="entry name" value="RECEPTOR-LIKE PROTEIN CF-9 HOMOLOG"/>
    <property type="match status" value="1"/>
</dbReference>
<keyword evidence="5" id="KW-0433">Leucine-rich repeat</keyword>
<protein>
    <recommendedName>
        <fullName evidence="18">Leucine-rich repeat-containing N-terminal plant-type domain-containing protein</fullName>
    </recommendedName>
</protein>
<dbReference type="Pfam" id="PF08263">
    <property type="entry name" value="LRRNT_2"/>
    <property type="match status" value="1"/>
</dbReference>
<dbReference type="PROSITE" id="PS51450">
    <property type="entry name" value="LRR"/>
    <property type="match status" value="1"/>
</dbReference>
<keyword evidence="8" id="KW-0677">Repeat</keyword>
<evidence type="ECO:0000256" key="8">
    <source>
        <dbReference type="ARBA" id="ARBA00022737"/>
    </source>
</evidence>